<dbReference type="PANTHER" id="PTHR43884:SF12">
    <property type="entry name" value="ISOVALERYL-COA DEHYDROGENASE, MITOCHONDRIAL-RELATED"/>
    <property type="match status" value="1"/>
</dbReference>
<dbReference type="AlphaFoldDB" id="A0A5C6V8B8"/>
<keyword evidence="4" id="KW-0274">FAD</keyword>
<dbReference type="GO" id="GO:0003995">
    <property type="term" value="F:acyl-CoA dehydrogenase activity"/>
    <property type="evidence" value="ECO:0007669"/>
    <property type="project" value="TreeGrafter"/>
</dbReference>
<dbReference type="GO" id="GO:0050660">
    <property type="term" value="F:flavin adenine dinucleotide binding"/>
    <property type="evidence" value="ECO:0007669"/>
    <property type="project" value="InterPro"/>
</dbReference>
<evidence type="ECO:0000313" key="9">
    <source>
        <dbReference type="Proteomes" id="UP000321776"/>
    </source>
</evidence>
<dbReference type="InterPro" id="IPR009075">
    <property type="entry name" value="AcylCo_DH/oxidase_C"/>
</dbReference>
<comment type="cofactor">
    <cofactor evidence="1">
        <name>FAD</name>
        <dbReference type="ChEBI" id="CHEBI:57692"/>
    </cofactor>
</comment>
<evidence type="ECO:0000313" key="10">
    <source>
        <dbReference type="Proteomes" id="UP001481677"/>
    </source>
</evidence>
<dbReference type="Pfam" id="PF00441">
    <property type="entry name" value="Acyl-CoA_dh_1"/>
    <property type="match status" value="1"/>
</dbReference>
<evidence type="ECO:0000256" key="4">
    <source>
        <dbReference type="ARBA" id="ARBA00022827"/>
    </source>
</evidence>
<evidence type="ECO:0000259" key="6">
    <source>
        <dbReference type="Pfam" id="PF02771"/>
    </source>
</evidence>
<dbReference type="Pfam" id="PF02771">
    <property type="entry name" value="Acyl-CoA_dh_N"/>
    <property type="match status" value="1"/>
</dbReference>
<dbReference type="Proteomes" id="UP001481677">
    <property type="component" value="Unassembled WGS sequence"/>
</dbReference>
<dbReference type="PANTHER" id="PTHR43884">
    <property type="entry name" value="ACYL-COA DEHYDROGENASE"/>
    <property type="match status" value="1"/>
</dbReference>
<evidence type="ECO:0000256" key="2">
    <source>
        <dbReference type="ARBA" id="ARBA00009347"/>
    </source>
</evidence>
<dbReference type="InterPro" id="IPR009100">
    <property type="entry name" value="AcylCoA_DH/oxidase_NM_dom_sf"/>
</dbReference>
<dbReference type="InterPro" id="IPR037069">
    <property type="entry name" value="AcylCoA_DH/ox_N_sf"/>
</dbReference>
<comment type="similarity">
    <text evidence="2">Belongs to the acyl-CoA dehydrogenase family.</text>
</comment>
<dbReference type="Proteomes" id="UP000321776">
    <property type="component" value="Unassembled WGS sequence"/>
</dbReference>
<keyword evidence="7" id="KW-0560">Oxidoreductase</keyword>
<dbReference type="RefSeq" id="WP_147238137.1">
    <property type="nucleotide sequence ID" value="NZ_JAZHFZ010000031.1"/>
</dbReference>
<evidence type="ECO:0000313" key="8">
    <source>
        <dbReference type="EMBL" id="TXC80686.1"/>
    </source>
</evidence>
<evidence type="ECO:0000256" key="1">
    <source>
        <dbReference type="ARBA" id="ARBA00001974"/>
    </source>
</evidence>
<dbReference type="SUPFAM" id="SSF47203">
    <property type="entry name" value="Acyl-CoA dehydrogenase C-terminal domain-like"/>
    <property type="match status" value="1"/>
</dbReference>
<organism evidence="8 9">
    <name type="scientific">Paraburkholderia azotifigens</name>
    <dbReference type="NCBI Taxonomy" id="2057004"/>
    <lineage>
        <taxon>Bacteria</taxon>
        <taxon>Pseudomonadati</taxon>
        <taxon>Pseudomonadota</taxon>
        <taxon>Betaproteobacteria</taxon>
        <taxon>Burkholderiales</taxon>
        <taxon>Burkholderiaceae</taxon>
        <taxon>Paraburkholderia</taxon>
    </lineage>
</organism>
<dbReference type="EMBL" id="VOQS01000005">
    <property type="protein sequence ID" value="TXC80686.1"/>
    <property type="molecule type" value="Genomic_DNA"/>
</dbReference>
<protein>
    <submittedName>
        <fullName evidence="7 8">Acyl-CoA dehydrogenase</fullName>
        <ecNumber evidence="7">1.-.-.-</ecNumber>
    </submittedName>
</protein>
<dbReference type="EC" id="1.-.-.-" evidence="7"/>
<dbReference type="EMBL" id="JAZHGA010000029">
    <property type="protein sequence ID" value="MEM5344068.1"/>
    <property type="molecule type" value="Genomic_DNA"/>
</dbReference>
<keyword evidence="10" id="KW-1185">Reference proteome</keyword>
<reference evidence="8" key="2">
    <citation type="submission" date="2019-08" db="EMBL/GenBank/DDBJ databases">
        <authorList>
            <person name="Im W.-T."/>
        </authorList>
    </citation>
    <scope>NUCLEOTIDE SEQUENCE</scope>
    <source>
        <strain evidence="8">NF 2-5-3</strain>
    </source>
</reference>
<reference evidence="8 9" key="1">
    <citation type="journal article" date="2018" name="Int. J. Syst. Evol. Microbiol.">
        <title>Paraburkholderia azotifigens sp. nov., a nitrogen-fixing bacterium isolated from paddy soil.</title>
        <authorList>
            <person name="Choi G.M."/>
            <person name="Im W.T."/>
        </authorList>
    </citation>
    <scope>NUCLEOTIDE SEQUENCE [LARGE SCALE GENOMIC DNA]</scope>
    <source>
        <strain evidence="8 9">NF 2-5-3</strain>
    </source>
</reference>
<feature type="domain" description="Acyl-CoA dehydrogenase/oxidase N-terminal" evidence="6">
    <location>
        <begin position="9"/>
        <end position="122"/>
    </location>
</feature>
<accession>A0A5C6V8B8</accession>
<dbReference type="SUPFAM" id="SSF56645">
    <property type="entry name" value="Acyl-CoA dehydrogenase NM domain-like"/>
    <property type="match status" value="1"/>
</dbReference>
<keyword evidence="3" id="KW-0285">Flavoprotein</keyword>
<evidence type="ECO:0000259" key="5">
    <source>
        <dbReference type="Pfam" id="PF00441"/>
    </source>
</evidence>
<dbReference type="Gene3D" id="1.10.540.10">
    <property type="entry name" value="Acyl-CoA dehydrogenase/oxidase, N-terminal domain"/>
    <property type="match status" value="1"/>
</dbReference>
<dbReference type="GO" id="GO:0033539">
    <property type="term" value="P:fatty acid beta-oxidation using acyl-CoA dehydrogenase"/>
    <property type="evidence" value="ECO:0007669"/>
    <property type="project" value="TreeGrafter"/>
</dbReference>
<gene>
    <name evidence="8" type="ORF">FRZ40_41300</name>
    <name evidence="7" type="ORF">V4C56_31145</name>
</gene>
<feature type="domain" description="Acyl-CoA dehydrogenase/oxidase C-terminal" evidence="5">
    <location>
        <begin position="258"/>
        <end position="401"/>
    </location>
</feature>
<sequence length="431" mass="47140">MTIDFTMSAAQKAVQQRARKFSESVLEPLIPDTGRDLDLISSFARRKPAYIEAYRQGIATAMLPSEYGGGGLSCLDFTIATEEISAIDPGFACTLLCNGLGLMPIIWYGDEAQKRRFLRAATSDPDEQYLGAWTAAEPPGATRPATSLDNPLCSAGIGLTAARRGDHYVLNGRKMWSSAAGWDGQGSNSQIVIVRTGREIGFMRGLSAIVVERGTAGVSYGFPPNRACRTTTDALIEFDNAIVPAENLLPDTESRGDLVINRNFAWFGPVAAIAAAGVARAAYEVALRSSKRHFGRSLPPISQFENVGYLLCEVAGKIESARYFAWRAADYLDKHDHDADIFGAMCKINVTETMFDCVFKCMQIVRLHNPDNRYSLNRNLHDAALLPIFDGGNMAIQRRRVKGIMAHEHFNPRAAMDDESIYFHAPVAATG</sequence>
<dbReference type="Gene3D" id="1.20.140.10">
    <property type="entry name" value="Butyryl-CoA Dehydrogenase, subunit A, domain 3"/>
    <property type="match status" value="1"/>
</dbReference>
<dbReference type="InterPro" id="IPR046373">
    <property type="entry name" value="Acyl-CoA_Oxase/DH_mid-dom_sf"/>
</dbReference>
<dbReference type="InterPro" id="IPR013786">
    <property type="entry name" value="AcylCoA_DH/ox_N"/>
</dbReference>
<evidence type="ECO:0000313" key="7">
    <source>
        <dbReference type="EMBL" id="MEM5344068.1"/>
    </source>
</evidence>
<name>A0A5C6V8B8_9BURK</name>
<dbReference type="Gene3D" id="2.40.110.10">
    <property type="entry name" value="Butyryl-CoA Dehydrogenase, subunit A, domain 2"/>
    <property type="match status" value="1"/>
</dbReference>
<evidence type="ECO:0000256" key="3">
    <source>
        <dbReference type="ARBA" id="ARBA00022630"/>
    </source>
</evidence>
<comment type="caution">
    <text evidence="8">The sequence shown here is derived from an EMBL/GenBank/DDBJ whole genome shotgun (WGS) entry which is preliminary data.</text>
</comment>
<dbReference type="GO" id="GO:0046359">
    <property type="term" value="P:butyrate catabolic process"/>
    <property type="evidence" value="ECO:0007669"/>
    <property type="project" value="TreeGrafter"/>
</dbReference>
<proteinExistence type="inferred from homology"/>
<dbReference type="InterPro" id="IPR036250">
    <property type="entry name" value="AcylCo_DH-like_C"/>
</dbReference>
<reference evidence="7 10" key="3">
    <citation type="submission" date="2024-01" db="EMBL/GenBank/DDBJ databases">
        <title>The diversity of rhizobia nodulating Mimosa spp. in eleven states of Brazil covering several biomes is determined by host plant, location, and edaphic factors.</title>
        <authorList>
            <person name="Rouws L."/>
            <person name="Barauna A."/>
            <person name="Beukes C."/>
            <person name="De Faria S.M."/>
            <person name="Gross E."/>
            <person name="Dos Reis Junior F.B."/>
            <person name="Simon M."/>
            <person name="Maluk M."/>
            <person name="Odee D.W."/>
            <person name="Kenicer G."/>
            <person name="Young J.P.W."/>
            <person name="Reis V.M."/>
            <person name="Zilli J."/>
            <person name="James E.K."/>
        </authorList>
    </citation>
    <scope>NUCLEOTIDE SEQUENCE [LARGE SCALE GENOMIC DNA]</scope>
    <source>
        <strain evidence="7 10">JPY530</strain>
    </source>
</reference>